<dbReference type="GO" id="GO:0005737">
    <property type="term" value="C:cytoplasm"/>
    <property type="evidence" value="ECO:0007669"/>
    <property type="project" value="UniProtKB-SubCell"/>
</dbReference>
<feature type="domain" description="PPIase FKBP-type" evidence="10">
    <location>
        <begin position="4"/>
        <end position="85"/>
    </location>
</feature>
<evidence type="ECO:0000256" key="2">
    <source>
        <dbReference type="ARBA" id="ARBA00004496"/>
    </source>
</evidence>
<name>A0A2W5DKB3_9BURK</name>
<dbReference type="AlphaFoldDB" id="A0A2W5DKB3"/>
<dbReference type="Gene3D" id="3.10.50.40">
    <property type="match status" value="1"/>
</dbReference>
<keyword evidence="6" id="KW-0143">Chaperone</keyword>
<comment type="similarity">
    <text evidence="3">Belongs to the FKBP-type PPIase family.</text>
</comment>
<evidence type="ECO:0000256" key="4">
    <source>
        <dbReference type="ARBA" id="ARBA00022490"/>
    </source>
</evidence>
<comment type="function">
    <text evidence="8">Also involved in hydrogenase metallocenter assembly, probably by participating in the nickel insertion step. This function in hydrogenase biosynthesis requires chaperone activity and the presence of the metal-binding domain, but not PPIase activity.</text>
</comment>
<dbReference type="PANTHER" id="PTHR47861:SF3">
    <property type="entry name" value="FKBP-TYPE PEPTIDYL-PROLYL CIS-TRANS ISOMERASE SLYD"/>
    <property type="match status" value="1"/>
</dbReference>
<evidence type="ECO:0000256" key="8">
    <source>
        <dbReference type="ARBA" id="ARBA00037071"/>
    </source>
</evidence>
<evidence type="ECO:0000256" key="3">
    <source>
        <dbReference type="ARBA" id="ARBA00006577"/>
    </source>
</evidence>
<comment type="subcellular location">
    <subcellularLocation>
        <location evidence="2">Cytoplasm</location>
    </subcellularLocation>
</comment>
<dbReference type="PANTHER" id="PTHR47861">
    <property type="entry name" value="FKBP-TYPE PEPTIDYL-PROLYL CIS-TRANS ISOMERASE SLYD"/>
    <property type="match status" value="1"/>
</dbReference>
<dbReference type="SUPFAM" id="SSF54534">
    <property type="entry name" value="FKBP-like"/>
    <property type="match status" value="1"/>
</dbReference>
<keyword evidence="7 9" id="KW-0413">Isomerase</keyword>
<accession>A0A2W5DKB3</accession>
<gene>
    <name evidence="11" type="ORF">DI603_12620</name>
</gene>
<comment type="catalytic activity">
    <reaction evidence="1 9">
        <text>[protein]-peptidylproline (omega=180) = [protein]-peptidylproline (omega=0)</text>
        <dbReference type="Rhea" id="RHEA:16237"/>
        <dbReference type="Rhea" id="RHEA-COMP:10747"/>
        <dbReference type="Rhea" id="RHEA-COMP:10748"/>
        <dbReference type="ChEBI" id="CHEBI:83833"/>
        <dbReference type="ChEBI" id="CHEBI:83834"/>
        <dbReference type="EC" id="5.2.1.8"/>
    </reaction>
</comment>
<evidence type="ECO:0000256" key="6">
    <source>
        <dbReference type="ARBA" id="ARBA00023186"/>
    </source>
</evidence>
<protein>
    <recommendedName>
        <fullName evidence="9">peptidylprolyl isomerase</fullName>
        <ecNumber evidence="9">5.2.1.8</ecNumber>
    </recommendedName>
</protein>
<keyword evidence="5 9" id="KW-0697">Rotamase</keyword>
<evidence type="ECO:0000259" key="10">
    <source>
        <dbReference type="PROSITE" id="PS50059"/>
    </source>
</evidence>
<evidence type="ECO:0000313" key="11">
    <source>
        <dbReference type="EMBL" id="PZP31208.1"/>
    </source>
</evidence>
<evidence type="ECO:0000256" key="7">
    <source>
        <dbReference type="ARBA" id="ARBA00023235"/>
    </source>
</evidence>
<dbReference type="EC" id="5.2.1.8" evidence="9"/>
<proteinExistence type="inferred from homology"/>
<sequence length="173" mass="18714">MQVTRPCVVSLRWRLEDAQGQLIDELAESMEFLLGGEDLFAKVEAALEGQEAGFEADIALQPEEAFGDYDSGLVCFEARALFPEDVAPGMQFEGLPEGAVTEGMPAEAIYTVTEVYPEHVVLDGNHPLAGIGLRMHMKLVDVRAATEEEIQAGSVGEPIFMVQTGAPPDEPVH</sequence>
<evidence type="ECO:0000313" key="12">
    <source>
        <dbReference type="Proteomes" id="UP000249633"/>
    </source>
</evidence>
<dbReference type="EMBL" id="QFOD01000011">
    <property type="protein sequence ID" value="PZP31208.1"/>
    <property type="molecule type" value="Genomic_DNA"/>
</dbReference>
<evidence type="ECO:0000256" key="9">
    <source>
        <dbReference type="PROSITE-ProRule" id="PRU00277"/>
    </source>
</evidence>
<dbReference type="InterPro" id="IPR001179">
    <property type="entry name" value="PPIase_FKBP_dom"/>
</dbReference>
<dbReference type="Proteomes" id="UP000249633">
    <property type="component" value="Unassembled WGS sequence"/>
</dbReference>
<dbReference type="GO" id="GO:0042026">
    <property type="term" value="P:protein refolding"/>
    <property type="evidence" value="ECO:0007669"/>
    <property type="project" value="UniProtKB-ARBA"/>
</dbReference>
<comment type="caution">
    <text evidence="11">The sequence shown here is derived from an EMBL/GenBank/DDBJ whole genome shotgun (WGS) entry which is preliminary data.</text>
</comment>
<dbReference type="InterPro" id="IPR046357">
    <property type="entry name" value="PPIase_dom_sf"/>
</dbReference>
<keyword evidence="4" id="KW-0963">Cytoplasm</keyword>
<dbReference type="PROSITE" id="PS50059">
    <property type="entry name" value="FKBP_PPIASE"/>
    <property type="match status" value="1"/>
</dbReference>
<reference evidence="11 12" key="1">
    <citation type="submission" date="2017-08" db="EMBL/GenBank/DDBJ databases">
        <title>Infants hospitalized years apart are colonized by the same room-sourced microbial strains.</title>
        <authorList>
            <person name="Brooks B."/>
            <person name="Olm M.R."/>
            <person name="Firek B.A."/>
            <person name="Baker R."/>
            <person name="Thomas B.C."/>
            <person name="Morowitz M.J."/>
            <person name="Banfield J.F."/>
        </authorList>
    </citation>
    <scope>NUCLEOTIDE SEQUENCE [LARGE SCALE GENOMIC DNA]</scope>
    <source>
        <strain evidence="11">S2_012_000_R2_81</strain>
    </source>
</reference>
<dbReference type="GO" id="GO:0003755">
    <property type="term" value="F:peptidyl-prolyl cis-trans isomerase activity"/>
    <property type="evidence" value="ECO:0007669"/>
    <property type="project" value="UniProtKB-KW"/>
</dbReference>
<organism evidence="11 12">
    <name type="scientific">Roseateles depolymerans</name>
    <dbReference type="NCBI Taxonomy" id="76731"/>
    <lineage>
        <taxon>Bacteria</taxon>
        <taxon>Pseudomonadati</taxon>
        <taxon>Pseudomonadota</taxon>
        <taxon>Betaproteobacteria</taxon>
        <taxon>Burkholderiales</taxon>
        <taxon>Sphaerotilaceae</taxon>
        <taxon>Roseateles</taxon>
    </lineage>
</organism>
<evidence type="ECO:0000256" key="5">
    <source>
        <dbReference type="ARBA" id="ARBA00023110"/>
    </source>
</evidence>
<evidence type="ECO:0000256" key="1">
    <source>
        <dbReference type="ARBA" id="ARBA00000971"/>
    </source>
</evidence>